<feature type="transmembrane region" description="Helical" evidence="2">
    <location>
        <begin position="202"/>
        <end position="224"/>
    </location>
</feature>
<keyword evidence="2" id="KW-0472">Membrane</keyword>
<keyword evidence="4" id="KW-1185">Reference proteome</keyword>
<dbReference type="EMBL" id="MCFL01000098">
    <property type="protein sequence ID" value="ORZ30174.1"/>
    <property type="molecule type" value="Genomic_DNA"/>
</dbReference>
<gene>
    <name evidence="3" type="ORF">BCR44DRAFT_77126</name>
</gene>
<feature type="region of interest" description="Disordered" evidence="1">
    <location>
        <begin position="464"/>
        <end position="494"/>
    </location>
</feature>
<feature type="transmembrane region" description="Helical" evidence="2">
    <location>
        <begin position="149"/>
        <end position="172"/>
    </location>
</feature>
<name>A0A1Y2H859_9FUNG</name>
<keyword evidence="2" id="KW-0812">Transmembrane</keyword>
<keyword evidence="2" id="KW-1133">Transmembrane helix</keyword>
<evidence type="ECO:0000313" key="4">
    <source>
        <dbReference type="Proteomes" id="UP000193411"/>
    </source>
</evidence>
<feature type="transmembrane region" description="Helical" evidence="2">
    <location>
        <begin position="6"/>
        <end position="30"/>
    </location>
</feature>
<reference evidence="3 4" key="1">
    <citation type="submission" date="2016-07" db="EMBL/GenBank/DDBJ databases">
        <title>Pervasive Adenine N6-methylation of Active Genes in Fungi.</title>
        <authorList>
            <consortium name="DOE Joint Genome Institute"/>
            <person name="Mondo S.J."/>
            <person name="Dannebaum R.O."/>
            <person name="Kuo R.C."/>
            <person name="Labutti K."/>
            <person name="Haridas S."/>
            <person name="Kuo A."/>
            <person name="Salamov A."/>
            <person name="Ahrendt S.R."/>
            <person name="Lipzen A."/>
            <person name="Sullivan W."/>
            <person name="Andreopoulos W.B."/>
            <person name="Clum A."/>
            <person name="Lindquist E."/>
            <person name="Daum C."/>
            <person name="Ramamoorthy G.K."/>
            <person name="Gryganskyi A."/>
            <person name="Culley D."/>
            <person name="Magnuson J.K."/>
            <person name="James T.Y."/>
            <person name="O'Malley M.A."/>
            <person name="Stajich J.E."/>
            <person name="Spatafora J.W."/>
            <person name="Visel A."/>
            <person name="Grigoriev I.V."/>
        </authorList>
    </citation>
    <scope>NUCLEOTIDE SEQUENCE [LARGE SCALE GENOMIC DNA]</scope>
    <source>
        <strain evidence="3 4">PL171</strain>
    </source>
</reference>
<evidence type="ECO:0000256" key="1">
    <source>
        <dbReference type="SAM" id="MobiDB-lite"/>
    </source>
</evidence>
<dbReference type="AlphaFoldDB" id="A0A1Y2H859"/>
<protein>
    <submittedName>
        <fullName evidence="3">Uncharacterized protein</fullName>
    </submittedName>
</protein>
<comment type="caution">
    <text evidence="3">The sequence shown here is derived from an EMBL/GenBank/DDBJ whole genome shotgun (WGS) entry which is preliminary data.</text>
</comment>
<feature type="transmembrane region" description="Helical" evidence="2">
    <location>
        <begin position="363"/>
        <end position="384"/>
    </location>
</feature>
<feature type="transmembrane region" description="Helical" evidence="2">
    <location>
        <begin position="108"/>
        <end position="129"/>
    </location>
</feature>
<accession>A0A1Y2H859</accession>
<organism evidence="3 4">
    <name type="scientific">Catenaria anguillulae PL171</name>
    <dbReference type="NCBI Taxonomy" id="765915"/>
    <lineage>
        <taxon>Eukaryota</taxon>
        <taxon>Fungi</taxon>
        <taxon>Fungi incertae sedis</taxon>
        <taxon>Blastocladiomycota</taxon>
        <taxon>Blastocladiomycetes</taxon>
        <taxon>Blastocladiales</taxon>
        <taxon>Catenariaceae</taxon>
        <taxon>Catenaria</taxon>
    </lineage>
</organism>
<evidence type="ECO:0000313" key="3">
    <source>
        <dbReference type="EMBL" id="ORZ30174.1"/>
    </source>
</evidence>
<feature type="compositionally biased region" description="Polar residues" evidence="1">
    <location>
        <begin position="466"/>
        <end position="476"/>
    </location>
</feature>
<dbReference type="Proteomes" id="UP000193411">
    <property type="component" value="Unassembled WGS sequence"/>
</dbReference>
<feature type="transmembrane region" description="Helical" evidence="2">
    <location>
        <begin position="60"/>
        <end position="82"/>
    </location>
</feature>
<evidence type="ECO:0000256" key="2">
    <source>
        <dbReference type="SAM" id="Phobius"/>
    </source>
</evidence>
<feature type="transmembrane region" description="Helical" evidence="2">
    <location>
        <begin position="339"/>
        <end position="357"/>
    </location>
</feature>
<sequence length="494" mass="53808">MPNPTIPAWIATAIWTVSFPLCIYPIYHLVHDRRKHTRSSLATSQQLKYAHHERWRTFNIFLWSFIALSHVGLIAYSLLAALESTCYAGRPPDYGLQSHLRMCPKNQLLFALDLANFVVCPMYPIMILATYTDLSLMHHRRAGKWLKRYLFPILGGILTVLTGVVMTANIGIRVHLVTPDRELSGAGLAFQVWARAWANAVYATWFAVLILVALVSTVLIMRLLPMLRQRSESTRVMGRGAGGQARSSERPLGSLLAAGSTGGGNVSSLVKSVSKGMVSGLLNPLTLSISRTSTSVTATEDADTTRSSTTVPAPTATTTSVATNAYTNRLVQCLSHLRLALGLLVLTLLAITAVTIANVLPTVLYVCAGWLSGRIVFLCLFLATREVRHAVLLRRHVPNKRDAGTLALSAWEPGVEGGQESAMSRQSATVGQLGTYDDGYGGDGWEVRSGVEVRVELVSEYRDTVGSESRSSSGQEVNRLRLMSGKGGKNGRKF</sequence>
<proteinExistence type="predicted"/>